<dbReference type="CDD" id="cd20418">
    <property type="entry name" value="Tudor_TDRD4_rpt5"/>
    <property type="match status" value="1"/>
</dbReference>
<keyword evidence="6" id="KW-0677">Repeat</keyword>
<sequence length="1690" mass="191617">MAGGVGRQRYWKPQGSCHRASHRGQDICELHLSVAHGSSTKIPHDCEAITTVTKYKHFCQMDDCEEFHTRKLQSTKKCHQTLQESVTKSYRRKLCVCRSLKKEVNVEDLKQCYLGHLERDEDCDPHDSPSKKKLKVLWQLFSQDNITVQDIDEALQLAGCNLEQLNTAEKILEYLESKAKKDEGKIAEIVDKEFSNLIASLQSRKKHLHAELEENTDSYVSDVLKVKQHIEEKKNKLIGVMRIAEELKTTPSLRTCCDLNQVIYSLKLTVENELSSVDTLKEKTPLTFLINCDEITSVFKNIGTFQWEKPTKCCPGKSEDNGQSILMFSDKGEISDCNTYLCVETHKLPTLIKSNGTETLRYGTLGSVHPEVNNIQIQELGTIPSQIPHASPQMLSSPDVIIEEIFEDNQETHSTGSLKDTQRKNFQKKWLPFGHRPGSPELVFLSHVIHPCHFYIRRYSQRKTAVFLEKRLNDFCNNKSSWFSPSDVLELGSDIFIDSKENGMWCRGTITDLIPMKSKNEGKLCGSAKYKVCEIAVMKVFMIDFGNSEVFIVSRIGDVPMLKSEHVALQNLIVNDLCLLIRKPDPRMEPQLGAIHPLAVQCSLKDIVPKNSNESWEKEAKTEFLRMVNNKAVLMKVFREEDGVLIVDLKKPPANKISSDMPVSLRDAFVFLELARFRSLPGQPEDKMVLQYSPPTLPQEREEVSIVVCHVNSPNDFYLQLLESLDLVMLLKRIEEVYKNEDGENLEILCPIQGQTCIAKFEDGDWYRAQVIGLPGNQEIEVKYVDFGNTAKITLKEMRKIKDEFLSHPAKAIRTKLAYIEPYKGANEWSSKAKERFEEMTCDKSMACSVVSILQNDVLCVELFDSSSNVLGKRSCSINSQLVEEDLASYVPGYMKSTTTEHNEVWDPDLEEVSESIESKLFEALNIESQQNHDLESLCNKELQVQISHVVSPHKIFIQRQSSENLLKSLQEKMTGIYEESTFEQVKWEIGMYCAICKRDMKQWQRGQINRVLSETTVEVVLLDFGTKEIVNVICLRELEENLKRIKKLALECSLVDISPAGGSEQWTATACDWVSRYLTGAVATIIIQEKDATQPLPVKIFCKGEAEQPVDISEYLISKGLALRNRRVHKIDTSAVVPEEYLEVGLKQESSVLNKLTPETESIPKSSVPKQEVVVSRSEESESKECKTKSVLKSRPDGAYKPPLVPDEETFQALISSIGDDGTIYIIPKSSEKALNVLKADIQRNFKCLGLLEPYCWRKGEACFIRGADTMWYRGKVTEVVGGAIRVEYLDYGYIEKIPQCHLYPTLLYAEIPPFCIPCQLYKTVPVGSFWQPDAVELLQELLMARVVEVHVMAGSVPACKRLPGMIGGSGSACTDAYGQYRARPGHGSSPSHWTQERPDDPWGKLPVNIYFDGVSLSSFMAFHKHCVLEDDQAGLGLEVINCSEKYLEDNFEISFEELLLEVETPVLPPYTLSSLPLPGECFPVKVKHLVSPNEVYICLDSVESIEEQNDTEDGRVDWNSETENLDQVLRRCNKDVDSLPFLTDFRTEMPCLAEYSDGLWYRAKLLSIKDFDPVTILIQFIDYGATKILPTSRLRQIPPALMQYPAQAVKALLAGFKPSLLNTEKERIPYCPEWSMEALWATIDCVQGKQLFASTLTSSPEFTIFLYNDEQKLVHLELIEMGLAELYE</sequence>
<evidence type="ECO:0000313" key="17">
    <source>
        <dbReference type="RefSeq" id="XP_025048246.1"/>
    </source>
</evidence>
<evidence type="ECO:0000256" key="11">
    <source>
        <dbReference type="ARBA" id="ARBA00023242"/>
    </source>
</evidence>
<dbReference type="FunFam" id="2.30.30.140:FF:000114">
    <property type="entry name" value="RING finger protein 17"/>
    <property type="match status" value="1"/>
</dbReference>
<reference evidence="17" key="1">
    <citation type="submission" date="2025-08" db="UniProtKB">
        <authorList>
            <consortium name="RefSeq"/>
        </authorList>
    </citation>
    <scope>IDENTIFICATION</scope>
</reference>
<dbReference type="InParanoid" id="A0A3Q0FKT5"/>
<keyword evidence="11" id="KW-0539">Nucleus</keyword>
<dbReference type="GO" id="GO:0007283">
    <property type="term" value="P:spermatogenesis"/>
    <property type="evidence" value="ECO:0007669"/>
    <property type="project" value="UniProtKB-KW"/>
</dbReference>
<dbReference type="CDD" id="cd20417">
    <property type="entry name" value="Tudor_TDRD4_rpt4"/>
    <property type="match status" value="1"/>
</dbReference>
<evidence type="ECO:0000256" key="14">
    <source>
        <dbReference type="ARBA" id="ARBA00072636"/>
    </source>
</evidence>
<dbReference type="InterPro" id="IPR047849">
    <property type="entry name" value="RNF17-like_TUDOR_rpt4"/>
</dbReference>
<evidence type="ECO:0000256" key="2">
    <source>
        <dbReference type="ARBA" id="ARBA00004496"/>
    </source>
</evidence>
<dbReference type="SUPFAM" id="SSF50199">
    <property type="entry name" value="Staphylococcal nuclease"/>
    <property type="match status" value="1"/>
</dbReference>
<evidence type="ECO:0000256" key="3">
    <source>
        <dbReference type="ARBA" id="ARBA00022473"/>
    </source>
</evidence>
<keyword evidence="10" id="KW-0744">Spermatogenesis</keyword>
<dbReference type="InterPro" id="IPR002999">
    <property type="entry name" value="Tudor"/>
</dbReference>
<evidence type="ECO:0000256" key="10">
    <source>
        <dbReference type="ARBA" id="ARBA00022871"/>
    </source>
</evidence>
<dbReference type="InterPro" id="IPR035437">
    <property type="entry name" value="SNase_OB-fold_sf"/>
</dbReference>
<evidence type="ECO:0000256" key="12">
    <source>
        <dbReference type="ARBA" id="ARBA00057086"/>
    </source>
</evidence>
<dbReference type="GO" id="GO:0008270">
    <property type="term" value="F:zinc ion binding"/>
    <property type="evidence" value="ECO:0007669"/>
    <property type="project" value="UniProtKB-KW"/>
</dbReference>
<dbReference type="SMART" id="SM00333">
    <property type="entry name" value="TUDOR"/>
    <property type="match status" value="4"/>
</dbReference>
<evidence type="ECO:0000256" key="6">
    <source>
        <dbReference type="ARBA" id="ARBA00022737"/>
    </source>
</evidence>
<evidence type="ECO:0000256" key="1">
    <source>
        <dbReference type="ARBA" id="ARBA00004123"/>
    </source>
</evidence>
<comment type="subunit">
    <text evidence="13">Interacts with MXD1, MXD3, MXD4, MXI1 and PIWIL1. Self-associates.</text>
</comment>
<comment type="subcellular location">
    <subcellularLocation>
        <location evidence="2">Cytoplasm</location>
    </subcellularLocation>
    <subcellularLocation>
        <location evidence="1">Nucleus</location>
    </subcellularLocation>
</comment>
<dbReference type="GeneID" id="102379312"/>
<evidence type="ECO:0000256" key="4">
    <source>
        <dbReference type="ARBA" id="ARBA00022490"/>
    </source>
</evidence>
<keyword evidence="16" id="KW-1185">Reference proteome</keyword>
<keyword evidence="9" id="KW-0862">Zinc</keyword>
<dbReference type="PANTHER" id="PTHR16442">
    <property type="entry name" value="RING FINGER PROTEIN 17"/>
    <property type="match status" value="1"/>
</dbReference>
<dbReference type="InterPro" id="IPR047847">
    <property type="entry name" value="RNF17-like_TUDOR_rpt2"/>
</dbReference>
<dbReference type="CDD" id="cd20415">
    <property type="entry name" value="Tudor_TDRD4_rpt2"/>
    <property type="match status" value="1"/>
</dbReference>
<organism evidence="16 17">
    <name type="scientific">Alligator sinensis</name>
    <name type="common">Chinese alligator</name>
    <dbReference type="NCBI Taxonomy" id="38654"/>
    <lineage>
        <taxon>Eukaryota</taxon>
        <taxon>Metazoa</taxon>
        <taxon>Chordata</taxon>
        <taxon>Craniata</taxon>
        <taxon>Vertebrata</taxon>
        <taxon>Euteleostomi</taxon>
        <taxon>Archelosauria</taxon>
        <taxon>Archosauria</taxon>
        <taxon>Crocodylia</taxon>
        <taxon>Alligatoridae</taxon>
        <taxon>Alligatorinae</taxon>
        <taxon>Alligator</taxon>
    </lineage>
</organism>
<evidence type="ECO:0000256" key="13">
    <source>
        <dbReference type="ARBA" id="ARBA00062119"/>
    </source>
</evidence>
<dbReference type="PANTHER" id="PTHR16442:SF1">
    <property type="entry name" value="RING FINGER PROTEIN 17"/>
    <property type="match status" value="1"/>
</dbReference>
<evidence type="ECO:0000259" key="15">
    <source>
        <dbReference type="PROSITE" id="PS50304"/>
    </source>
</evidence>
<dbReference type="Gene3D" id="2.40.50.90">
    <property type="match status" value="4"/>
</dbReference>
<dbReference type="GO" id="GO:0005634">
    <property type="term" value="C:nucleus"/>
    <property type="evidence" value="ECO:0007669"/>
    <property type="project" value="UniProtKB-SubCell"/>
</dbReference>
<name>A0A3Q0FKT5_ALLSI</name>
<dbReference type="KEGG" id="asn:102379312"/>
<dbReference type="RefSeq" id="XP_025048246.1">
    <property type="nucleotide sequence ID" value="XM_025192461.1"/>
</dbReference>
<evidence type="ECO:0000313" key="16">
    <source>
        <dbReference type="Proteomes" id="UP000189705"/>
    </source>
</evidence>
<feature type="domain" description="Tudor" evidence="15">
    <location>
        <begin position="1257"/>
        <end position="1314"/>
    </location>
</feature>
<dbReference type="STRING" id="38654.A0A3Q0FKT5"/>
<proteinExistence type="predicted"/>
<protein>
    <recommendedName>
        <fullName evidence="14">RING finger protein 17</fullName>
    </recommendedName>
</protein>
<feature type="domain" description="Tudor" evidence="15">
    <location>
        <begin position="1546"/>
        <end position="1606"/>
    </location>
</feature>
<feature type="domain" description="Tudor" evidence="15">
    <location>
        <begin position="750"/>
        <end position="808"/>
    </location>
</feature>
<keyword evidence="8" id="KW-0221">Differentiation</keyword>
<dbReference type="PROSITE" id="PS50304">
    <property type="entry name" value="TUDOR"/>
    <property type="match status" value="4"/>
</dbReference>
<evidence type="ECO:0000256" key="9">
    <source>
        <dbReference type="ARBA" id="ARBA00022833"/>
    </source>
</evidence>
<dbReference type="Pfam" id="PF00567">
    <property type="entry name" value="TUDOR"/>
    <property type="match status" value="5"/>
</dbReference>
<gene>
    <name evidence="17" type="primary">RNF17</name>
</gene>
<dbReference type="CDD" id="cd20414">
    <property type="entry name" value="Tudor_TDRD4_rpt1"/>
    <property type="match status" value="1"/>
</dbReference>
<accession>A0A3Q0FKT5</accession>
<keyword evidence="3" id="KW-0217">Developmental protein</keyword>
<dbReference type="CTD" id="56163"/>
<dbReference type="InterPro" id="IPR047845">
    <property type="entry name" value="RNF17-like_TUDOR_rpt1"/>
</dbReference>
<dbReference type="Gene3D" id="2.30.30.140">
    <property type="match status" value="5"/>
</dbReference>
<comment type="function">
    <text evidence="12">Seems to be involved in regulation of transcriptional activity of MYC. In vitro, inhibits DNA-binding activity of Mad-MAX heterodimers. Can recruit Mad transcriptional repressors (MXD1, MXD3, MXD4 and MXI1) to the cytoplasm. May be involved in spermiogenesis.</text>
</comment>
<dbReference type="SUPFAM" id="SSF63748">
    <property type="entry name" value="Tudor/PWWP/MBT"/>
    <property type="match status" value="5"/>
</dbReference>
<keyword evidence="5" id="KW-0479">Metal-binding</keyword>
<evidence type="ECO:0000256" key="5">
    <source>
        <dbReference type="ARBA" id="ARBA00022723"/>
    </source>
</evidence>
<dbReference type="InterPro" id="IPR047850">
    <property type="entry name" value="RNF17-like_TUDOR_rpt5"/>
</dbReference>
<keyword evidence="4" id="KW-0963">Cytoplasm</keyword>
<keyword evidence="7" id="KW-0863">Zinc-finger</keyword>
<feature type="domain" description="Tudor" evidence="15">
    <location>
        <begin position="987"/>
        <end position="1046"/>
    </location>
</feature>
<evidence type="ECO:0000256" key="7">
    <source>
        <dbReference type="ARBA" id="ARBA00022771"/>
    </source>
</evidence>
<dbReference type="GO" id="GO:0030154">
    <property type="term" value="P:cell differentiation"/>
    <property type="evidence" value="ECO:0007669"/>
    <property type="project" value="UniProtKB-KW"/>
</dbReference>
<dbReference type="Proteomes" id="UP000189705">
    <property type="component" value="Unplaced"/>
</dbReference>
<dbReference type="GO" id="GO:0005737">
    <property type="term" value="C:cytoplasm"/>
    <property type="evidence" value="ECO:0007669"/>
    <property type="project" value="UniProtKB-SubCell"/>
</dbReference>
<evidence type="ECO:0000256" key="8">
    <source>
        <dbReference type="ARBA" id="ARBA00022782"/>
    </source>
</evidence>